<evidence type="ECO:0000313" key="1">
    <source>
        <dbReference type="EnsemblMetazoa" id="GPAI035125-PA"/>
    </source>
</evidence>
<dbReference type="AlphaFoldDB" id="A0A1B0A5J8"/>
<dbReference type="Proteomes" id="UP000092445">
    <property type="component" value="Unassembled WGS sequence"/>
</dbReference>
<reference evidence="2" key="1">
    <citation type="submission" date="2014-03" db="EMBL/GenBank/DDBJ databases">
        <authorList>
            <person name="Aksoy S."/>
            <person name="Warren W."/>
            <person name="Wilson R.K."/>
        </authorList>
    </citation>
    <scope>NUCLEOTIDE SEQUENCE [LARGE SCALE GENOMIC DNA]</scope>
    <source>
        <strain evidence="2">IAEA</strain>
    </source>
</reference>
<dbReference type="EnsemblMetazoa" id="GPAI035125-RA">
    <property type="protein sequence ID" value="GPAI035125-PA"/>
    <property type="gene ID" value="GPAI035125"/>
</dbReference>
<dbReference type="VEuPathDB" id="VectorBase:GPAI035125"/>
<sequence length="167" mass="18216">MTLDTEVHFGLAPVFLSIDCDEAVPDNLVLAFFSITLLARLHLEECFRLQPKSLFCCSGIFIVSSEEFLYLTTSSTTTGPVSTMDIHSTLARDFNSAGDDTLPRILKVFLLQKTFDVFSIGESADSLTAGEGTSSLSVLSNNSNKLTLDGDRVSFDEEDISIPVDCE</sequence>
<reference evidence="1" key="2">
    <citation type="submission" date="2020-05" db="UniProtKB">
        <authorList>
            <consortium name="EnsemblMetazoa"/>
        </authorList>
    </citation>
    <scope>IDENTIFICATION</scope>
    <source>
        <strain evidence="1">IAEA</strain>
    </source>
</reference>
<keyword evidence="2" id="KW-1185">Reference proteome</keyword>
<name>A0A1B0A5J8_GLOPL</name>
<organism evidence="1 2">
    <name type="scientific">Glossina pallidipes</name>
    <name type="common">Tsetse fly</name>
    <dbReference type="NCBI Taxonomy" id="7398"/>
    <lineage>
        <taxon>Eukaryota</taxon>
        <taxon>Metazoa</taxon>
        <taxon>Ecdysozoa</taxon>
        <taxon>Arthropoda</taxon>
        <taxon>Hexapoda</taxon>
        <taxon>Insecta</taxon>
        <taxon>Pterygota</taxon>
        <taxon>Neoptera</taxon>
        <taxon>Endopterygota</taxon>
        <taxon>Diptera</taxon>
        <taxon>Brachycera</taxon>
        <taxon>Muscomorpha</taxon>
        <taxon>Hippoboscoidea</taxon>
        <taxon>Glossinidae</taxon>
        <taxon>Glossina</taxon>
    </lineage>
</organism>
<evidence type="ECO:0000313" key="2">
    <source>
        <dbReference type="Proteomes" id="UP000092445"/>
    </source>
</evidence>
<accession>A0A1B0A5J8</accession>
<protein>
    <submittedName>
        <fullName evidence="1">Uncharacterized protein</fullName>
    </submittedName>
</protein>
<proteinExistence type="predicted"/>